<dbReference type="SMART" id="SM00297">
    <property type="entry name" value="BROMO"/>
    <property type="match status" value="2"/>
</dbReference>
<name>A0AAW1UR48_9CUCU</name>
<dbReference type="PANTHER" id="PTHR16266:SF17">
    <property type="entry name" value="BRWD3"/>
    <property type="match status" value="1"/>
</dbReference>
<feature type="compositionally biased region" description="Basic and acidic residues" evidence="6">
    <location>
        <begin position="854"/>
        <end position="864"/>
    </location>
</feature>
<evidence type="ECO:0000256" key="6">
    <source>
        <dbReference type="SAM" id="MobiDB-lite"/>
    </source>
</evidence>
<feature type="repeat" description="WD" evidence="5">
    <location>
        <begin position="359"/>
        <end position="390"/>
    </location>
</feature>
<dbReference type="InterPro" id="IPR052060">
    <property type="entry name" value="Bromo_WD_repeat"/>
</dbReference>
<feature type="compositionally biased region" description="Acidic residues" evidence="6">
    <location>
        <begin position="1373"/>
        <end position="1386"/>
    </location>
</feature>
<keyword evidence="9" id="KW-1185">Reference proteome</keyword>
<feature type="compositionally biased region" description="Polar residues" evidence="6">
    <location>
        <begin position="827"/>
        <end position="842"/>
    </location>
</feature>
<keyword evidence="1 5" id="KW-0853">WD repeat</keyword>
<evidence type="ECO:0000256" key="5">
    <source>
        <dbReference type="PROSITE-ProRule" id="PRU00221"/>
    </source>
</evidence>
<dbReference type="SUPFAM" id="SSF50978">
    <property type="entry name" value="WD40 repeat-like"/>
    <property type="match status" value="1"/>
</dbReference>
<dbReference type="InterPro" id="IPR018359">
    <property type="entry name" value="Bromodomain_CS"/>
</dbReference>
<feature type="compositionally biased region" description="Low complexity" evidence="6">
    <location>
        <begin position="1351"/>
        <end position="1360"/>
    </location>
</feature>
<comment type="caution">
    <text evidence="8">The sequence shown here is derived from an EMBL/GenBank/DDBJ whole genome shotgun (WGS) entry which is preliminary data.</text>
</comment>
<dbReference type="CDD" id="cd00200">
    <property type="entry name" value="WD40"/>
    <property type="match status" value="1"/>
</dbReference>
<dbReference type="Gene3D" id="2.130.10.10">
    <property type="entry name" value="YVTN repeat-like/Quinoprotein amine dehydrogenase"/>
    <property type="match status" value="3"/>
</dbReference>
<gene>
    <name evidence="8" type="ORF">WA026_009238</name>
</gene>
<dbReference type="InterPro" id="IPR001487">
    <property type="entry name" value="Bromodomain"/>
</dbReference>
<dbReference type="PRINTS" id="PR00503">
    <property type="entry name" value="BROMODOMAIN"/>
</dbReference>
<dbReference type="SUPFAM" id="SSF47370">
    <property type="entry name" value="Bromodomain"/>
    <property type="match status" value="2"/>
</dbReference>
<dbReference type="InterPro" id="IPR057452">
    <property type="entry name" value="BRWD/PHIP_N"/>
</dbReference>
<feature type="repeat" description="WD" evidence="5">
    <location>
        <begin position="415"/>
        <end position="456"/>
    </location>
</feature>
<evidence type="ECO:0000256" key="3">
    <source>
        <dbReference type="ARBA" id="ARBA00023117"/>
    </source>
</evidence>
<dbReference type="PROSITE" id="PS50082">
    <property type="entry name" value="WD_REPEATS_2"/>
    <property type="match status" value="6"/>
</dbReference>
<dbReference type="PROSITE" id="PS50014">
    <property type="entry name" value="BROMODOMAIN_2"/>
    <property type="match status" value="2"/>
</dbReference>
<feature type="region of interest" description="Disordered" evidence="6">
    <location>
        <begin position="790"/>
        <end position="864"/>
    </location>
</feature>
<dbReference type="PROSITE" id="PS00633">
    <property type="entry name" value="BROMODOMAIN_1"/>
    <property type="match status" value="1"/>
</dbReference>
<feature type="domain" description="Bromo" evidence="7">
    <location>
        <begin position="1242"/>
        <end position="1312"/>
    </location>
</feature>
<dbReference type="Proteomes" id="UP001431783">
    <property type="component" value="Unassembled WGS sequence"/>
</dbReference>
<organism evidence="8 9">
    <name type="scientific">Henosepilachna vigintioctopunctata</name>
    <dbReference type="NCBI Taxonomy" id="420089"/>
    <lineage>
        <taxon>Eukaryota</taxon>
        <taxon>Metazoa</taxon>
        <taxon>Ecdysozoa</taxon>
        <taxon>Arthropoda</taxon>
        <taxon>Hexapoda</taxon>
        <taxon>Insecta</taxon>
        <taxon>Pterygota</taxon>
        <taxon>Neoptera</taxon>
        <taxon>Endopterygota</taxon>
        <taxon>Coleoptera</taxon>
        <taxon>Polyphaga</taxon>
        <taxon>Cucujiformia</taxon>
        <taxon>Coccinelloidea</taxon>
        <taxon>Coccinellidae</taxon>
        <taxon>Epilachninae</taxon>
        <taxon>Epilachnini</taxon>
        <taxon>Henosepilachna</taxon>
    </lineage>
</organism>
<accession>A0AAW1UR48</accession>
<dbReference type="CDD" id="cd05529">
    <property type="entry name" value="Bromo_WDR9_I_like"/>
    <property type="match status" value="1"/>
</dbReference>
<evidence type="ECO:0000313" key="8">
    <source>
        <dbReference type="EMBL" id="KAK9885010.1"/>
    </source>
</evidence>
<dbReference type="GO" id="GO:0008360">
    <property type="term" value="P:regulation of cell shape"/>
    <property type="evidence" value="ECO:0007669"/>
    <property type="project" value="TreeGrafter"/>
</dbReference>
<proteinExistence type="predicted"/>
<evidence type="ECO:0000256" key="2">
    <source>
        <dbReference type="ARBA" id="ARBA00022737"/>
    </source>
</evidence>
<dbReference type="InterPro" id="IPR015943">
    <property type="entry name" value="WD40/YVTN_repeat-like_dom_sf"/>
</dbReference>
<feature type="compositionally biased region" description="Basic residues" evidence="6">
    <location>
        <begin position="1407"/>
        <end position="1419"/>
    </location>
</feature>
<keyword evidence="3 4" id="KW-0103">Bromodomain</keyword>
<feature type="repeat" description="WD" evidence="5">
    <location>
        <begin position="172"/>
        <end position="213"/>
    </location>
</feature>
<feature type="region of interest" description="Disordered" evidence="6">
    <location>
        <begin position="1345"/>
        <end position="1433"/>
    </location>
</feature>
<dbReference type="PROSITE" id="PS00678">
    <property type="entry name" value="WD_REPEATS_1"/>
    <property type="match status" value="1"/>
</dbReference>
<dbReference type="EMBL" id="JARQZJ010000094">
    <property type="protein sequence ID" value="KAK9885010.1"/>
    <property type="molecule type" value="Genomic_DNA"/>
</dbReference>
<feature type="domain" description="Bromo" evidence="7">
    <location>
        <begin position="1092"/>
        <end position="1162"/>
    </location>
</feature>
<dbReference type="InterPro" id="IPR036322">
    <property type="entry name" value="WD40_repeat_dom_sf"/>
</dbReference>
<dbReference type="FunFam" id="1.20.920.10:FF:000044">
    <property type="entry name" value="Bromodomain and WD repeat domain-containing 1"/>
    <property type="match status" value="1"/>
</dbReference>
<feature type="repeat" description="WD" evidence="5">
    <location>
        <begin position="256"/>
        <end position="292"/>
    </location>
</feature>
<feature type="compositionally biased region" description="Polar residues" evidence="6">
    <location>
        <begin position="1387"/>
        <end position="1406"/>
    </location>
</feature>
<dbReference type="InterPro" id="IPR001680">
    <property type="entry name" value="WD40_rpt"/>
</dbReference>
<dbReference type="FunFam" id="2.130.10.10:FF:000997">
    <property type="entry name" value="AGAP002030-PA-like protein"/>
    <property type="match status" value="1"/>
</dbReference>
<dbReference type="GO" id="GO:0005634">
    <property type="term" value="C:nucleus"/>
    <property type="evidence" value="ECO:0007669"/>
    <property type="project" value="TreeGrafter"/>
</dbReference>
<dbReference type="PANTHER" id="PTHR16266">
    <property type="entry name" value="WD REPEAT DOMAIN 9"/>
    <property type="match status" value="1"/>
</dbReference>
<dbReference type="Pfam" id="PF25313">
    <property type="entry name" value="BRWD_AD"/>
    <property type="match status" value="1"/>
</dbReference>
<sequence>MNSCKDHSFSQEQPKSPMSVDVSELYFLIQKFLLCGPLKKTKEIYKKRLDWQGNEHQRSFEDMEHQFSFIRPDYLLQIGSYIANISSEFSLSPRGNAKSMLKFKPTKLKESDHNFRQLYSLITRLHGVPLRNKNLKSNIVNIIRGREVSGVIPRSIFVSPKMYNALQVQRRTLGHLSSVYCLLFDATGRYILTGADDLLVKLWSAYTGRLLASFRGAQYEISDISVNLENTLLAAGSLDHILRVWSLQTGFPVAVLSGHSAMITTVNFCPSSCWNVRYLVSTSSDGAVAFWSYSIDSNETVTFKNNPTLYQEKMRPGGAKMISSAFSPGGSFLATGSVDHNVRVYYMKGDEGPQRILESELHTDRVDSIQWAHSGIRFLSGSKDGSAVVWYFEDHQWKHIYLHMSTKLDGSSSTEDAKKLKVTMVAWDVTDELFVTAVSDHTLKVWSSTNGQLQRVLTGHTDDFYVLECHPHDRGIMLSAGHDGQVFIWDIFKGEIISRFINTIEGQGVGAIYDGKWSPDGTMIALSDSHGRIITFGFGPGSYLLHQLPSELFFHTDYRPLIRDRNHHIIDEQTQVPPHLMPPPFLVDIDGNPYPPILQRLVPGREHCVSEQLVPNIVVCTEGGQEVIQGLHEEPNAESDRFNLNENEGSRMMLMRNINRRSRDSEGIRQSTGEWQRDPNMKWKSNMLVPPLKRSVLLKAQADMENLARAEIDEYHKQMCTRPHMINTSHLNNVVKLNESKSKKRVAKKIESVPIVTYHPESSEEDDLSYVDSSDYSDWVLDEGVKLEPPKRSKRRQVTHKFTEESDEDDETLEDVRKKAVAKQDEPSTSSCQEISDPPQSISDKKVQKHNKHHEVPEKFKPSEWLAETRPRKSPYFPQMGDELVYFIQGHQLYVETVLVKEIFPISIKDLPWNKTPLKDYEFVKIVGIRYEIKPPRLCCLKLALLNESGKLVGRYITVKYHDVPDVLDFLVLKQFYDVAMSRNWAVGDSFRCMIYDEWWLGQIISSSLGDYPDSPFLCYEIKWDNGETEKMSPWDLEPVDQNRIPNDPSEAVPVLEEELKSILYKSKPEDWNNTNVDYAHQNILQGLSKIMDLSIAEAFLVPVDLNTYPTYAYIIEYPIDLSTIRSRFEYKFYRRITAAQFDIRYLATNAEKFNEKHTVIVKHARILTDLCLRVVKQCDSIIDVLEIYRSMVNSYLSSDNEVDSLDQPSTSTRRTFRSKTMKNMDAVEWKLEALSFINQIWDSSDSLPFRKPVNKFRYPDYFLVIKRPMDLSTVREKLQNDEYRTPYDFSEDVRLIFENSKRYNTNPKSRIYLMTARLSSAFEAYHKKVIGKWSTSRRKYGQSRTLSCTDESSISSDSESNIKPIREKDPLCSDDDSTSNLENEDSNASNTPSSVYQDCVASTSKQRPKRGKHKPKIKKKEDSDSSTSVEMSTVVAGKDGYCSSEYSDGFSDSDDKPISSYFGRPQRKVKIPKYADLNSSDSEVAAVLNLNRSKRDRRKVTKVLSSESEVEECNIKRPRRNGAESKFLTTVSSRGRIRKLTPRAQALMKK</sequence>
<dbReference type="InterPro" id="IPR019775">
    <property type="entry name" value="WD40_repeat_CS"/>
</dbReference>
<dbReference type="GO" id="GO:0007010">
    <property type="term" value="P:cytoskeleton organization"/>
    <property type="evidence" value="ECO:0007669"/>
    <property type="project" value="TreeGrafter"/>
</dbReference>
<evidence type="ECO:0000256" key="1">
    <source>
        <dbReference type="ARBA" id="ARBA00022574"/>
    </source>
</evidence>
<dbReference type="SMART" id="SM00320">
    <property type="entry name" value="WD40"/>
    <property type="match status" value="8"/>
</dbReference>
<dbReference type="InterPro" id="IPR057451">
    <property type="entry name" value="BRWD/PHIP_AD"/>
</dbReference>
<dbReference type="Pfam" id="PF00439">
    <property type="entry name" value="Bromodomain"/>
    <property type="match status" value="2"/>
</dbReference>
<feature type="repeat" description="WD" evidence="5">
    <location>
        <begin position="214"/>
        <end position="255"/>
    </location>
</feature>
<dbReference type="Pfam" id="PF25437">
    <property type="entry name" value="BRWD1_N"/>
    <property type="match status" value="1"/>
</dbReference>
<feature type="compositionally biased region" description="Basic and acidic residues" evidence="6">
    <location>
        <begin position="814"/>
        <end position="826"/>
    </location>
</feature>
<dbReference type="PROSITE" id="PS50294">
    <property type="entry name" value="WD_REPEATS_REGION"/>
    <property type="match status" value="4"/>
</dbReference>
<dbReference type="InterPro" id="IPR036427">
    <property type="entry name" value="Bromodomain-like_sf"/>
</dbReference>
<keyword evidence="2" id="KW-0677">Repeat</keyword>
<protein>
    <recommendedName>
        <fullName evidence="7">Bromo domain-containing protein</fullName>
    </recommendedName>
</protein>
<evidence type="ECO:0000256" key="4">
    <source>
        <dbReference type="PROSITE-ProRule" id="PRU00035"/>
    </source>
</evidence>
<dbReference type="Gene3D" id="1.20.920.10">
    <property type="entry name" value="Bromodomain-like"/>
    <property type="match status" value="2"/>
</dbReference>
<reference evidence="8 9" key="1">
    <citation type="submission" date="2023-03" db="EMBL/GenBank/DDBJ databases">
        <title>Genome insight into feeding habits of ladybird beetles.</title>
        <authorList>
            <person name="Li H.-S."/>
            <person name="Huang Y.-H."/>
            <person name="Pang H."/>
        </authorList>
    </citation>
    <scope>NUCLEOTIDE SEQUENCE [LARGE SCALE GENOMIC DNA]</scope>
    <source>
        <strain evidence="8">SYSU_2023b</strain>
        <tissue evidence="8">Whole body</tissue>
    </source>
</reference>
<evidence type="ECO:0000259" key="7">
    <source>
        <dbReference type="PROSITE" id="PS50014"/>
    </source>
</evidence>
<dbReference type="GO" id="GO:0006357">
    <property type="term" value="P:regulation of transcription by RNA polymerase II"/>
    <property type="evidence" value="ECO:0007669"/>
    <property type="project" value="TreeGrafter"/>
</dbReference>
<dbReference type="Pfam" id="PF00400">
    <property type="entry name" value="WD40"/>
    <property type="match status" value="7"/>
</dbReference>
<evidence type="ECO:0000313" key="9">
    <source>
        <dbReference type="Proteomes" id="UP001431783"/>
    </source>
</evidence>
<feature type="repeat" description="WD" evidence="5">
    <location>
        <begin position="457"/>
        <end position="499"/>
    </location>
</feature>